<evidence type="ECO:0008006" key="5">
    <source>
        <dbReference type="Google" id="ProtNLM"/>
    </source>
</evidence>
<evidence type="ECO:0000313" key="4">
    <source>
        <dbReference type="Proteomes" id="UP000031056"/>
    </source>
</evidence>
<feature type="compositionally biased region" description="Polar residues" evidence="1">
    <location>
        <begin position="1248"/>
        <end position="1265"/>
    </location>
</feature>
<gene>
    <name evidence="3" type="ORF">M896_121330</name>
</gene>
<keyword evidence="4" id="KW-1185">Reference proteome</keyword>
<dbReference type="OrthoDB" id="2190813at2759"/>
<feature type="compositionally biased region" description="Low complexity" evidence="1">
    <location>
        <begin position="1164"/>
        <end position="1185"/>
    </location>
</feature>
<dbReference type="InParanoid" id="A0A0B2UIV2"/>
<protein>
    <recommendedName>
        <fullName evidence="5">Polar tube protein 3</fullName>
    </recommendedName>
</protein>
<feature type="compositionally biased region" description="Low complexity" evidence="1">
    <location>
        <begin position="1226"/>
        <end position="1243"/>
    </location>
</feature>
<feature type="compositionally biased region" description="Basic and acidic residues" evidence="1">
    <location>
        <begin position="79"/>
        <end position="88"/>
    </location>
</feature>
<organism evidence="3 4">
    <name type="scientific">Ordospora colligata OC4</name>
    <dbReference type="NCBI Taxonomy" id="1354746"/>
    <lineage>
        <taxon>Eukaryota</taxon>
        <taxon>Fungi</taxon>
        <taxon>Fungi incertae sedis</taxon>
        <taxon>Microsporidia</taxon>
        <taxon>Ordosporidae</taxon>
        <taxon>Ordospora</taxon>
    </lineage>
</organism>
<evidence type="ECO:0000256" key="1">
    <source>
        <dbReference type="SAM" id="MobiDB-lite"/>
    </source>
</evidence>
<evidence type="ECO:0000313" key="3">
    <source>
        <dbReference type="EMBL" id="KHN68910.1"/>
    </source>
</evidence>
<comment type="caution">
    <text evidence="3">The sequence shown here is derived from an EMBL/GenBank/DDBJ whole genome shotgun (WGS) entry which is preliminary data.</text>
</comment>
<dbReference type="STRING" id="1354746.A0A0B2UIV2"/>
<proteinExistence type="predicted"/>
<feature type="compositionally biased region" description="Low complexity" evidence="1">
    <location>
        <begin position="1199"/>
        <end position="1214"/>
    </location>
</feature>
<feature type="compositionally biased region" description="Polar residues" evidence="1">
    <location>
        <begin position="1119"/>
        <end position="1144"/>
    </location>
</feature>
<dbReference type="EMBL" id="JOKQ01000012">
    <property type="protein sequence ID" value="KHN68910.1"/>
    <property type="molecule type" value="Genomic_DNA"/>
</dbReference>
<feature type="compositionally biased region" description="Low complexity" evidence="1">
    <location>
        <begin position="1311"/>
        <end position="1329"/>
    </location>
</feature>
<feature type="compositionally biased region" description="Low complexity" evidence="1">
    <location>
        <begin position="1277"/>
        <end position="1304"/>
    </location>
</feature>
<evidence type="ECO:0000256" key="2">
    <source>
        <dbReference type="SAM" id="SignalP"/>
    </source>
</evidence>
<feature type="signal peptide" evidence="2">
    <location>
        <begin position="1"/>
        <end position="15"/>
    </location>
</feature>
<dbReference type="GeneID" id="26262650"/>
<dbReference type="Proteomes" id="UP000031056">
    <property type="component" value="Unassembled WGS sequence"/>
</dbReference>
<keyword evidence="2" id="KW-0732">Signal</keyword>
<feature type="chain" id="PRO_5013243718" description="Polar tube protein 3" evidence="2">
    <location>
        <begin position="16"/>
        <end position="1349"/>
    </location>
</feature>
<accession>A0A0B2UIV2</accession>
<dbReference type="VEuPathDB" id="MicrosporidiaDB:M896_121330"/>
<feature type="region of interest" description="Disordered" evidence="1">
    <location>
        <begin position="79"/>
        <end position="106"/>
    </location>
</feature>
<sequence>MLLFLLYLCSMAADAGLDFGNRAERQSKLNSIRHHDYEHSDDGYKEHKMYEYKEDPHEATVITNEYPETIYHDVPHMNDEDSSHEQMKESINAPDSGNGYKDAIDSGDPSFHPYQEGILSHLIGNMPSAISGFADITETPTEIKSAPPNYAYPNETYVSEDNILTGRTNIQQDKINHLIAEGKPIDNANPSNVYNTLMSIGHSKPVATGVANEIRNANVIEEMRIKKAQELSLPAKSPSYVSQIDLAKFKNSKDVISDFERDMSEKMTLESRLASTNSIVKAKFDALQTRNYANNYNQGLAKGLKAEMADDQAMNMADLGYQEARRIAAISGGGQQVAKLAEDKIKIEQENAGKIANSPPGIRSELISEKIKAMNAKNLENMENFTNDLTKMHIEEPIERAHQKLKLASELKEEAYEEAITHPVVSEKILRDIANVNMSDLDKAQNDLQNIESHRLMTGSRVNALDLLHDVSNQKTIDRVNKINELNELNAIAAQRDADNKNALKAAEEHNALEKESEMIGQEGKEAFKQVFRRTHNMAEADRARNEAEKKKRNRLSIEREKRMKELEDMFSSRNIGLSSAIKEEIRHVATAHAGQTEVGDSLEDLQRKIIEAEKRKTNIEELQKETMTPVKVKEAIPSNVSSVGIQNTKMKLPLKGFSNEEAKTEEEAIVQRIQMKRRDQVRNRVIETQIETGLNVLETDDGYTHISEAAEKMDISKGKIYYPKNAKGLMEKQGLDTSMLKHRFNTGERTDIDKGVEYYEADVNGFSLDLPSPLDPIPTSAITNGKTSLDIGHASEIHIDEGVLIQKPWDEFVKDVRPSVNEGHLQEAQAMEIMHRKSLIEQENKKKNLEEIDVSVITNPDGAEYVEVVPPYGVTEILPMSQAIASLKSIGTQSVDAVSEETKRHNKNILLDMASNKLQTDVETEFILDILSNMEKSGNVSNLSKKNPFNGTIDETKAKIVDKHVNEMIEENISTSNTVESNVRNNILRNAEQYSKQLGVSTQSFIEMVSKVFDNIITQMNIYNQSPIKSRKEVANTQFYKYITSILPSGTNVDSKTVVKIFLNNIAKETNRPDTVDGEVVSTTKVQSDQPIIATRSIPTPTGIQNMIYNLTPKKKAPSNQPSTNVPDNSQILTKFNLNNPNKPLTVPRTKPNKPQEVPPTTTPSNAAPGTPPTTTTTTTTTRPKNLPNNLANIFKIPGTSNPNTTTPGESNNAPAGNKPSQEAPGNQTTGNEPTNGTTNSPAGNVPSINNPQGTLGNETTGKPDTNAPGSVEGAPSNQPSNTPNTSESSTGTPGTSTTPNQNAPDATQPGTGTNLTPNTPNTPPGTGSDSGERAPIHPLSLIPPRNL</sequence>
<name>A0A0B2UIV2_9MICR</name>
<dbReference type="RefSeq" id="XP_014562952.1">
    <property type="nucleotide sequence ID" value="XM_014707466.1"/>
</dbReference>
<reference evidence="3 4" key="1">
    <citation type="journal article" date="2014" name="MBio">
        <title>The Ordospora colligata genome; evolution of extreme reduction in microsporidia and host-to-parasite horizontal gene transfer.</title>
        <authorList>
            <person name="Pombert J.-F."/>
            <person name="Haag K.L."/>
            <person name="Beidas S."/>
            <person name="Ebert D."/>
            <person name="Keeling P.J."/>
        </authorList>
    </citation>
    <scope>NUCLEOTIDE SEQUENCE [LARGE SCALE GENOMIC DNA]</scope>
    <source>
        <strain evidence="3 4">OC4</strain>
    </source>
</reference>
<dbReference type="HOGENOM" id="CLU_257808_0_0_1"/>
<feature type="region of interest" description="Disordered" evidence="1">
    <location>
        <begin position="1114"/>
        <end position="1349"/>
    </location>
</feature>